<keyword evidence="1" id="KW-0560">Oxidoreductase</keyword>
<dbReference type="Gene3D" id="3.20.20.100">
    <property type="entry name" value="NADP-dependent oxidoreductase domain"/>
    <property type="match status" value="1"/>
</dbReference>
<sequence>MSDLYHPEPQQTVVEQVRFGKTRLFISPIIIDLKLSDLKTVDSYHEKQDKGFSEMIKYCYDRGLRTFSVDQDNGAALSNFLRRYKLPPTRVVIASRLEFPPAYNPEFTRAKLTKQSGFLRTYVFKRVKELLYGVGKHIDILEIASWDPTLSREELLSALTELVARGDVRYTTIRAKTVEEFKDWQQLAEKNNWTKFSGLQLTFGLFHSEFHKDKIRYARENGIGLLSCVPSDGGVAVKPSTTERRPAAPQRQNSVDLRFLNEEQHRAFESLQAIAERKGVARTVVLAARALMNGIWPMIGCSNVGHVEQALKAFQTHLTPQEWASLEVHLG</sequence>
<gene>
    <name evidence="3" type="ORF">BN860_06150g</name>
</gene>
<dbReference type="InterPro" id="IPR050523">
    <property type="entry name" value="AKR_Detox_Biosynth"/>
</dbReference>
<accession>A0A8J2T6M4</accession>
<name>A0A8J2T6M4_ZYGB2</name>
<keyword evidence="4" id="KW-1185">Reference proteome</keyword>
<dbReference type="GO" id="GO:0016491">
    <property type="term" value="F:oxidoreductase activity"/>
    <property type="evidence" value="ECO:0007669"/>
    <property type="project" value="UniProtKB-KW"/>
</dbReference>
<reference evidence="4" key="1">
    <citation type="journal article" date="2013" name="Genome Announc.">
        <title>Genome sequence of the food spoilage yeast Zygosaccharomyces bailii CLIB 213(T).</title>
        <authorList>
            <person name="Galeote V."/>
            <person name="Bigey F."/>
            <person name="Devillers H."/>
            <person name="Neuveglise C."/>
            <person name="Dequin S."/>
        </authorList>
    </citation>
    <scope>NUCLEOTIDE SEQUENCE [LARGE SCALE GENOMIC DNA]</scope>
    <source>
        <strain evidence="4">CLIB 213 / ATCC 58445 / CBS 680 / CCRC 21525 / NBRC 1098 / NCYC 1416 / NRRL Y-2227</strain>
    </source>
</reference>
<dbReference type="AlphaFoldDB" id="A0A8J2T6M4"/>
<dbReference type="OrthoDB" id="37537at2759"/>
<dbReference type="Proteomes" id="UP000019375">
    <property type="component" value="Unassembled WGS sequence"/>
</dbReference>
<feature type="domain" description="NADP-dependent oxidoreductase" evidence="2">
    <location>
        <begin position="76"/>
        <end position="327"/>
    </location>
</feature>
<evidence type="ECO:0000313" key="3">
    <source>
        <dbReference type="EMBL" id="CDF88970.1"/>
    </source>
</evidence>
<protein>
    <submittedName>
        <fullName evidence="3">ZYBA0S03-06150g1_1</fullName>
    </submittedName>
</protein>
<evidence type="ECO:0000313" key="4">
    <source>
        <dbReference type="Proteomes" id="UP000019375"/>
    </source>
</evidence>
<dbReference type="SUPFAM" id="SSF51430">
    <property type="entry name" value="NAD(P)-linked oxidoreductase"/>
    <property type="match status" value="1"/>
</dbReference>
<dbReference type="PANTHER" id="PTHR43364">
    <property type="entry name" value="NADH-SPECIFIC METHYLGLYOXAL REDUCTASE-RELATED"/>
    <property type="match status" value="1"/>
</dbReference>
<evidence type="ECO:0000259" key="2">
    <source>
        <dbReference type="Pfam" id="PF00248"/>
    </source>
</evidence>
<dbReference type="InterPro" id="IPR036812">
    <property type="entry name" value="NAD(P)_OxRdtase_dom_sf"/>
</dbReference>
<proteinExistence type="predicted"/>
<dbReference type="EMBL" id="HG316456">
    <property type="protein sequence ID" value="CDF88970.1"/>
    <property type="molecule type" value="Genomic_DNA"/>
</dbReference>
<evidence type="ECO:0000256" key="1">
    <source>
        <dbReference type="ARBA" id="ARBA00023002"/>
    </source>
</evidence>
<dbReference type="InterPro" id="IPR023210">
    <property type="entry name" value="NADP_OxRdtase_dom"/>
</dbReference>
<organism evidence="3 4">
    <name type="scientific">Zygosaccharomyces bailii (strain CLIB 213 / ATCC 58445 / CBS 680 / BCRC 21525 / NBRC 1098 / NCYC 1416 / NRRL Y-2227)</name>
    <dbReference type="NCBI Taxonomy" id="1333698"/>
    <lineage>
        <taxon>Eukaryota</taxon>
        <taxon>Fungi</taxon>
        <taxon>Dikarya</taxon>
        <taxon>Ascomycota</taxon>
        <taxon>Saccharomycotina</taxon>
        <taxon>Saccharomycetes</taxon>
        <taxon>Saccharomycetales</taxon>
        <taxon>Saccharomycetaceae</taxon>
        <taxon>Zygosaccharomyces</taxon>
    </lineage>
</organism>
<dbReference type="PANTHER" id="PTHR43364:SF15">
    <property type="entry name" value="ARYL-ALCOHOL DEHYDROGENASE AAD16-RELATED"/>
    <property type="match status" value="1"/>
</dbReference>
<dbReference type="Pfam" id="PF00248">
    <property type="entry name" value="Aldo_ket_red"/>
    <property type="match status" value="1"/>
</dbReference>